<evidence type="ECO:0000256" key="8">
    <source>
        <dbReference type="ARBA" id="ARBA00022679"/>
    </source>
</evidence>
<comment type="similarity">
    <text evidence="2 12">Belongs to the RNA methyltransferase RsmE family.</text>
</comment>
<evidence type="ECO:0000256" key="4">
    <source>
        <dbReference type="ARBA" id="ARBA00013673"/>
    </source>
</evidence>
<evidence type="ECO:0000256" key="5">
    <source>
        <dbReference type="ARBA" id="ARBA00022490"/>
    </source>
</evidence>
<dbReference type="InterPro" id="IPR006700">
    <property type="entry name" value="RsmE"/>
</dbReference>
<dbReference type="InterPro" id="IPR046886">
    <property type="entry name" value="RsmE_MTase_dom"/>
</dbReference>
<dbReference type="GO" id="GO:0005737">
    <property type="term" value="C:cytoplasm"/>
    <property type="evidence" value="ECO:0007669"/>
    <property type="project" value="UniProtKB-SubCell"/>
</dbReference>
<dbReference type="GO" id="GO:0070475">
    <property type="term" value="P:rRNA base methylation"/>
    <property type="evidence" value="ECO:0007669"/>
    <property type="project" value="TreeGrafter"/>
</dbReference>
<dbReference type="PATRIC" id="fig|157838.3.peg.1825"/>
<accession>A0A0Q3WXF8</accession>
<dbReference type="NCBIfam" id="TIGR00046">
    <property type="entry name" value="RsmE family RNA methyltransferase"/>
    <property type="match status" value="1"/>
</dbReference>
<dbReference type="EMBL" id="LJJC01000004">
    <property type="protein sequence ID" value="KQL53498.1"/>
    <property type="molecule type" value="Genomic_DNA"/>
</dbReference>
<dbReference type="NCBIfam" id="NF008692">
    <property type="entry name" value="PRK11713.1-5"/>
    <property type="match status" value="1"/>
</dbReference>
<evidence type="ECO:0000256" key="11">
    <source>
        <dbReference type="ARBA" id="ARBA00047944"/>
    </source>
</evidence>
<comment type="function">
    <text evidence="10 12">Specifically methylates the N3 position of the uracil ring of uridine 1498 (m3U1498) in 16S rRNA. Acts on the fully assembled 30S ribosomal subunit.</text>
</comment>
<keyword evidence="9 12" id="KW-0949">S-adenosyl-L-methionine</keyword>
<evidence type="ECO:0000313" key="16">
    <source>
        <dbReference type="Proteomes" id="UP000051888"/>
    </source>
</evidence>
<reference evidence="15 16" key="1">
    <citation type="submission" date="2015-09" db="EMBL/GenBank/DDBJ databases">
        <title>Genome sequencing project for genomic taxonomy and phylogenomics of Bacillus-like bacteria.</title>
        <authorList>
            <person name="Liu B."/>
            <person name="Wang J."/>
            <person name="Zhu Y."/>
            <person name="Liu G."/>
            <person name="Chen Q."/>
            <person name="Chen Z."/>
            <person name="Lan J."/>
            <person name="Che J."/>
            <person name="Ge C."/>
            <person name="Shi H."/>
            <person name="Pan Z."/>
            <person name="Liu X."/>
        </authorList>
    </citation>
    <scope>NUCLEOTIDE SEQUENCE [LARGE SCALE GENOMIC DNA]</scope>
    <source>
        <strain evidence="15 16">LMG 18435</strain>
    </source>
</reference>
<dbReference type="Gene3D" id="2.40.240.20">
    <property type="entry name" value="Hypothetical PUA domain-like, domain 1"/>
    <property type="match status" value="1"/>
</dbReference>
<dbReference type="Proteomes" id="UP000051888">
    <property type="component" value="Unassembled WGS sequence"/>
</dbReference>
<keyword evidence="16" id="KW-1185">Reference proteome</keyword>
<evidence type="ECO:0000313" key="15">
    <source>
        <dbReference type="EMBL" id="KQL53498.1"/>
    </source>
</evidence>
<dbReference type="PANTHER" id="PTHR30027">
    <property type="entry name" value="RIBOSOMAL RNA SMALL SUBUNIT METHYLTRANSFERASE E"/>
    <property type="match status" value="1"/>
</dbReference>
<evidence type="ECO:0000256" key="3">
    <source>
        <dbReference type="ARBA" id="ARBA00012328"/>
    </source>
</evidence>
<proteinExistence type="inferred from homology"/>
<dbReference type="EC" id="2.1.1.193" evidence="3 12"/>
<dbReference type="STRING" id="157838.AN964_08315"/>
<comment type="catalytic activity">
    <reaction evidence="11 12">
        <text>uridine(1498) in 16S rRNA + S-adenosyl-L-methionine = N(3)-methyluridine(1498) in 16S rRNA + S-adenosyl-L-homocysteine + H(+)</text>
        <dbReference type="Rhea" id="RHEA:42920"/>
        <dbReference type="Rhea" id="RHEA-COMP:10283"/>
        <dbReference type="Rhea" id="RHEA-COMP:10284"/>
        <dbReference type="ChEBI" id="CHEBI:15378"/>
        <dbReference type="ChEBI" id="CHEBI:57856"/>
        <dbReference type="ChEBI" id="CHEBI:59789"/>
        <dbReference type="ChEBI" id="CHEBI:65315"/>
        <dbReference type="ChEBI" id="CHEBI:74502"/>
        <dbReference type="EC" id="2.1.1.193"/>
    </reaction>
</comment>
<dbReference type="InterPro" id="IPR015947">
    <property type="entry name" value="PUA-like_sf"/>
</dbReference>
<comment type="caution">
    <text evidence="15">The sequence shown here is derived from an EMBL/GenBank/DDBJ whole genome shotgun (WGS) entry which is preliminary data.</text>
</comment>
<keyword evidence="6 12" id="KW-0698">rRNA processing</keyword>
<feature type="domain" description="Ribosomal RNA small subunit methyltransferase E methyltransferase" evidence="13">
    <location>
        <begin position="73"/>
        <end position="243"/>
    </location>
</feature>
<protein>
    <recommendedName>
        <fullName evidence="4 12">Ribosomal RNA small subunit methyltransferase E</fullName>
        <ecNumber evidence="3 12">2.1.1.193</ecNumber>
    </recommendedName>
</protein>
<dbReference type="GO" id="GO:0070042">
    <property type="term" value="F:rRNA (uridine-N3-)-methyltransferase activity"/>
    <property type="evidence" value="ECO:0007669"/>
    <property type="project" value="TreeGrafter"/>
</dbReference>
<dbReference type="PANTHER" id="PTHR30027:SF3">
    <property type="entry name" value="16S RRNA (URACIL(1498)-N(3))-METHYLTRANSFERASE"/>
    <property type="match status" value="1"/>
</dbReference>
<evidence type="ECO:0000256" key="9">
    <source>
        <dbReference type="ARBA" id="ARBA00022691"/>
    </source>
</evidence>
<dbReference type="Pfam" id="PF20260">
    <property type="entry name" value="PUA_4"/>
    <property type="match status" value="1"/>
</dbReference>
<dbReference type="FunFam" id="3.40.1280.10:FF:000020">
    <property type="entry name" value="Ribosomal RNA small subunit methyltransferase E"/>
    <property type="match status" value="1"/>
</dbReference>
<dbReference type="OrthoDB" id="9815641at2"/>
<dbReference type="InterPro" id="IPR029028">
    <property type="entry name" value="Alpha/beta_knot_MTases"/>
</dbReference>
<keyword evidence="7 12" id="KW-0489">Methyltransferase</keyword>
<evidence type="ECO:0000256" key="7">
    <source>
        <dbReference type="ARBA" id="ARBA00022603"/>
    </source>
</evidence>
<sequence>MQRYFLDKPFSGEKEVILKDDHFHHIARVMRMSPEDEFYVVFQDKKACIAKITDITNEAVMASIVKWEEMNKEMPVPITIASGLPKGDKLEWIIQKGTELGAYEFIPFIADRSIVKWDVKKEQKKHTRWLKIAEEAAEQSHRQHKPNILPPITFKELLHISSNYTHKIVAYEENAKQGESTNFPKMLKNFKQDDTVLIVFGPEGGISNTEIEQLENNGFVPCGFGPRILRTETAPLYALSAISYHLELMR</sequence>
<evidence type="ECO:0000256" key="2">
    <source>
        <dbReference type="ARBA" id="ARBA00005528"/>
    </source>
</evidence>
<dbReference type="SUPFAM" id="SSF75217">
    <property type="entry name" value="alpha/beta knot"/>
    <property type="match status" value="1"/>
</dbReference>
<gene>
    <name evidence="15" type="ORF">AN964_08315</name>
</gene>
<dbReference type="Pfam" id="PF04452">
    <property type="entry name" value="Methyltrans_RNA"/>
    <property type="match status" value="1"/>
</dbReference>
<dbReference type="InterPro" id="IPR029026">
    <property type="entry name" value="tRNA_m1G_MTases_N"/>
</dbReference>
<keyword evidence="5 12" id="KW-0963">Cytoplasm</keyword>
<evidence type="ECO:0000256" key="12">
    <source>
        <dbReference type="PIRNR" id="PIRNR015601"/>
    </source>
</evidence>
<dbReference type="CDD" id="cd18084">
    <property type="entry name" value="RsmE-like"/>
    <property type="match status" value="1"/>
</dbReference>
<dbReference type="InterPro" id="IPR046887">
    <property type="entry name" value="RsmE_PUA-like"/>
</dbReference>
<comment type="subcellular location">
    <subcellularLocation>
        <location evidence="1 12">Cytoplasm</location>
    </subcellularLocation>
</comment>
<feature type="domain" description="Ribosomal RNA small subunit methyltransferase E PUA-like" evidence="14">
    <location>
        <begin position="18"/>
        <end position="60"/>
    </location>
</feature>
<evidence type="ECO:0000259" key="14">
    <source>
        <dbReference type="Pfam" id="PF20260"/>
    </source>
</evidence>
<organism evidence="15 16">
    <name type="scientific">Heyndrickxia shackletonii</name>
    <dbReference type="NCBI Taxonomy" id="157838"/>
    <lineage>
        <taxon>Bacteria</taxon>
        <taxon>Bacillati</taxon>
        <taxon>Bacillota</taxon>
        <taxon>Bacilli</taxon>
        <taxon>Bacillales</taxon>
        <taxon>Bacillaceae</taxon>
        <taxon>Heyndrickxia</taxon>
    </lineage>
</organism>
<evidence type="ECO:0000256" key="10">
    <source>
        <dbReference type="ARBA" id="ARBA00025699"/>
    </source>
</evidence>
<evidence type="ECO:0000259" key="13">
    <source>
        <dbReference type="Pfam" id="PF04452"/>
    </source>
</evidence>
<dbReference type="Gene3D" id="3.40.1280.10">
    <property type="match status" value="1"/>
</dbReference>
<evidence type="ECO:0000256" key="6">
    <source>
        <dbReference type="ARBA" id="ARBA00022552"/>
    </source>
</evidence>
<dbReference type="RefSeq" id="WP_055739228.1">
    <property type="nucleotide sequence ID" value="NZ_JAAIWL010000011.1"/>
</dbReference>
<dbReference type="SUPFAM" id="SSF88697">
    <property type="entry name" value="PUA domain-like"/>
    <property type="match status" value="1"/>
</dbReference>
<evidence type="ECO:0000256" key="1">
    <source>
        <dbReference type="ARBA" id="ARBA00004496"/>
    </source>
</evidence>
<dbReference type="NCBIfam" id="NF008691">
    <property type="entry name" value="PRK11713.1-4"/>
    <property type="match status" value="1"/>
</dbReference>
<dbReference type="AlphaFoldDB" id="A0A0Q3WXF8"/>
<keyword evidence="8 12" id="KW-0808">Transferase</keyword>
<dbReference type="PIRSF" id="PIRSF015601">
    <property type="entry name" value="MTase_slr0722"/>
    <property type="match status" value="1"/>
</dbReference>
<name>A0A0Q3WXF8_9BACI</name>